<evidence type="ECO:0000256" key="5">
    <source>
        <dbReference type="ARBA" id="ARBA00023157"/>
    </source>
</evidence>
<evidence type="ECO:0000256" key="3">
    <source>
        <dbReference type="ARBA" id="ARBA00022525"/>
    </source>
</evidence>
<dbReference type="Gene3D" id="1.10.239.10">
    <property type="entry name" value="Elicitin domain"/>
    <property type="match status" value="1"/>
</dbReference>
<dbReference type="GO" id="GO:0052040">
    <property type="term" value="P:symbiont-mediated perturbation of host programmed cell death"/>
    <property type="evidence" value="ECO:0007669"/>
    <property type="project" value="UniProtKB-UniRule"/>
</dbReference>
<comment type="similarity">
    <text evidence="2 6">Belongs to the elicitin family.</text>
</comment>
<dbReference type="EMBL" id="QXFY01000036">
    <property type="protein sequence ID" value="KAE9360982.1"/>
    <property type="molecule type" value="Genomic_DNA"/>
</dbReference>
<dbReference type="Proteomes" id="UP000486351">
    <property type="component" value="Unassembled WGS sequence"/>
</dbReference>
<dbReference type="AlphaFoldDB" id="A0A6A3KM06"/>
<dbReference type="GO" id="GO:0005576">
    <property type="term" value="C:extracellular region"/>
    <property type="evidence" value="ECO:0007669"/>
    <property type="project" value="UniProtKB-SubCell"/>
</dbReference>
<keyword evidence="5 6" id="KW-1015">Disulfide bond</keyword>
<dbReference type="SUPFAM" id="SSF48647">
    <property type="entry name" value="Fungal elicitin"/>
    <property type="match status" value="1"/>
</dbReference>
<comment type="caution">
    <text evidence="8">The sequence shown here is derived from an EMBL/GenBank/DDBJ whole genome shotgun (WGS) entry which is preliminary data.</text>
</comment>
<evidence type="ECO:0000313" key="8">
    <source>
        <dbReference type="EMBL" id="KAE9008049.1"/>
    </source>
</evidence>
<organism evidence="8 10">
    <name type="scientific">Phytophthora fragariae</name>
    <dbReference type="NCBI Taxonomy" id="53985"/>
    <lineage>
        <taxon>Eukaryota</taxon>
        <taxon>Sar</taxon>
        <taxon>Stramenopiles</taxon>
        <taxon>Oomycota</taxon>
        <taxon>Peronosporomycetes</taxon>
        <taxon>Peronosporales</taxon>
        <taxon>Peronosporaceae</taxon>
        <taxon>Phytophthora</taxon>
    </lineage>
</organism>
<name>A0A6A3KM06_9STRA</name>
<evidence type="ECO:0000256" key="1">
    <source>
        <dbReference type="ARBA" id="ARBA00004613"/>
    </source>
</evidence>
<dbReference type="Pfam" id="PF00964">
    <property type="entry name" value="Elicitin"/>
    <property type="match status" value="1"/>
</dbReference>
<evidence type="ECO:0000256" key="4">
    <source>
        <dbReference type="ARBA" id="ARBA00022978"/>
    </source>
</evidence>
<keyword evidence="4 6" id="KW-0928">Hypersensitive response elicitation</keyword>
<reference evidence="10 11" key="1">
    <citation type="submission" date="2018-09" db="EMBL/GenBank/DDBJ databases">
        <title>Genomic investigation of the strawberry pathogen Phytophthora fragariae indicates pathogenicity is determined by transcriptional variation in three key races.</title>
        <authorList>
            <person name="Adams T.M."/>
            <person name="Armitage A.D."/>
            <person name="Sobczyk M.K."/>
            <person name="Bates H.J."/>
            <person name="Dunwell J.M."/>
            <person name="Nellist C.F."/>
            <person name="Harrison R.J."/>
        </authorList>
    </citation>
    <scope>NUCLEOTIDE SEQUENCE [LARGE SCALE GENOMIC DNA]</scope>
    <source>
        <strain evidence="9 11">NOV-77</strain>
        <strain evidence="8 10">SCRP245</strain>
    </source>
</reference>
<keyword evidence="7" id="KW-0732">Signal</keyword>
<evidence type="ECO:0000313" key="11">
    <source>
        <dbReference type="Proteomes" id="UP000486351"/>
    </source>
</evidence>
<dbReference type="EMBL" id="QXFW01000584">
    <property type="protein sequence ID" value="KAE9008049.1"/>
    <property type="molecule type" value="Genomic_DNA"/>
</dbReference>
<evidence type="ECO:0000313" key="10">
    <source>
        <dbReference type="Proteomes" id="UP000460718"/>
    </source>
</evidence>
<dbReference type="InterPro" id="IPR002200">
    <property type="entry name" value="Elicitin"/>
</dbReference>
<feature type="signal peptide" evidence="7">
    <location>
        <begin position="1"/>
        <end position="19"/>
    </location>
</feature>
<gene>
    <name evidence="9" type="ORF">PF008_g1458</name>
    <name evidence="8" type="ORF">PF011_g10863</name>
</gene>
<keyword evidence="3 6" id="KW-0964">Secreted</keyword>
<accession>A0A6A3KM06</accession>
<dbReference type="InterPro" id="IPR036470">
    <property type="entry name" value="Elicitin_sf"/>
</dbReference>
<evidence type="ECO:0000256" key="7">
    <source>
        <dbReference type="SAM" id="SignalP"/>
    </source>
</evidence>
<evidence type="ECO:0000313" key="9">
    <source>
        <dbReference type="EMBL" id="KAE9360982.1"/>
    </source>
</evidence>
<feature type="chain" id="PRO_5033521795" description="Elicitin" evidence="7">
    <location>
        <begin position="20"/>
        <end position="147"/>
    </location>
</feature>
<protein>
    <recommendedName>
        <fullName evidence="6">Elicitin</fullName>
    </recommendedName>
</protein>
<evidence type="ECO:0000256" key="6">
    <source>
        <dbReference type="RuleBase" id="RU368111"/>
    </source>
</evidence>
<proteinExistence type="inferred from homology"/>
<comment type="function">
    <text evidence="6">Induces local and distal defense responses (incompatible hypersensitive reaction) in plants from the solanaceae and cruciferae families. Elicits leaf necrosis and causes the accumulation of pathogenesis-related proteins. Might interact with the lipidic molecules of the plasma membrane.</text>
</comment>
<sequence length="147" mass="14823">MQLLAFAATSLAVIGTVGATDCTEAQAQTLASNSHVGQCTKDAGFAIISKLTADHIKKICGSSACMALWGDVKTLDFGDCTFRGLGISLQTDVLDPVYAVCGGSASGSSDAEVGSDKASLRSSSSTTSVSMAVVFSTASVLALMLSL</sequence>
<evidence type="ECO:0000256" key="2">
    <source>
        <dbReference type="ARBA" id="ARBA00009544"/>
    </source>
</evidence>
<dbReference type="SMART" id="SM01187">
    <property type="entry name" value="Elicitin"/>
    <property type="match status" value="1"/>
</dbReference>
<dbReference type="Proteomes" id="UP000460718">
    <property type="component" value="Unassembled WGS sequence"/>
</dbReference>
<comment type="subcellular location">
    <subcellularLocation>
        <location evidence="1 6">Secreted</location>
    </subcellularLocation>
</comment>